<dbReference type="Gene3D" id="3.40.720.10">
    <property type="entry name" value="Alkaline Phosphatase, subunit A"/>
    <property type="match status" value="1"/>
</dbReference>
<dbReference type="Pfam" id="PF00644">
    <property type="entry name" value="PARP"/>
    <property type="match status" value="1"/>
</dbReference>
<dbReference type="PANTHER" id="PTHR10342">
    <property type="entry name" value="ARYLSULFATASE"/>
    <property type="match status" value="1"/>
</dbReference>
<dbReference type="PROSITE" id="PS50908">
    <property type="entry name" value="RWD"/>
    <property type="match status" value="1"/>
</dbReference>
<dbReference type="CDD" id="cd16029">
    <property type="entry name" value="4-S"/>
    <property type="match status" value="1"/>
</dbReference>
<keyword evidence="9" id="KW-1185">Reference proteome</keyword>
<dbReference type="SMART" id="SM00591">
    <property type="entry name" value="RWD"/>
    <property type="match status" value="1"/>
</dbReference>
<comment type="similarity">
    <text evidence="2">Belongs to the sulfatase family.</text>
</comment>
<evidence type="ECO:0000313" key="9">
    <source>
        <dbReference type="Proteomes" id="UP001165289"/>
    </source>
</evidence>
<dbReference type="EMBL" id="JAKMXF010000298">
    <property type="protein sequence ID" value="KAI6652563.1"/>
    <property type="molecule type" value="Genomic_DNA"/>
</dbReference>
<comment type="caution">
    <text evidence="8">The sequence shown here is derived from an EMBL/GenBank/DDBJ whole genome shotgun (WGS) entry which is preliminary data.</text>
</comment>
<dbReference type="InterPro" id="IPR006575">
    <property type="entry name" value="RWD_dom"/>
</dbReference>
<evidence type="ECO:0000256" key="5">
    <source>
        <dbReference type="ARBA" id="ARBA00022837"/>
    </source>
</evidence>
<evidence type="ECO:0000256" key="2">
    <source>
        <dbReference type="ARBA" id="ARBA00008779"/>
    </source>
</evidence>
<dbReference type="Pfam" id="PF05773">
    <property type="entry name" value="RWD"/>
    <property type="match status" value="1"/>
</dbReference>
<organism evidence="8 9">
    <name type="scientific">Oopsacas minuta</name>
    <dbReference type="NCBI Taxonomy" id="111878"/>
    <lineage>
        <taxon>Eukaryota</taxon>
        <taxon>Metazoa</taxon>
        <taxon>Porifera</taxon>
        <taxon>Hexactinellida</taxon>
        <taxon>Hexasterophora</taxon>
        <taxon>Lyssacinosida</taxon>
        <taxon>Leucopsacidae</taxon>
        <taxon>Oopsacas</taxon>
    </lineage>
</organism>
<dbReference type="SUPFAM" id="SSF54495">
    <property type="entry name" value="UBC-like"/>
    <property type="match status" value="1"/>
</dbReference>
<sequence>MAARCDTTNESIPNVDIENGTCETEAELESLKEFEDVFFKIIDESKVDTQTFTSISIEECGKIIEDEKVILTTIYERVKYPSDDDRIFEVGICFGDSKIKKEDEISITFQLPPDYPNSIPIFQVNNSESYILSFSETDQLYDELLQSAFDQRGSPMLYNLIQQVHDSCEKTILYKKEKLLDSSLHRQIDKEYTTYKTSITTTADCSIMEHTDSTSYDQTNEPVIHPSSFISLRDIIDNCKTAGYRVNGVENVLRPGLAKRFIATQDRINLMEKQYKRAKNFSCKVEIVYHGTAERNLPSIVSKGLLLPGTEKVRILNGSAYGVGIYVGTSPAVSMGYTRSSKLLVCALIPGLKLPLQSGPVANFRIIDGGTFYVITNPSQLVPCWVVSLSPEIQQGTDLGVLAASTKSATNSEAISDKEKQELLEARMRKFLPFGFGPGDRTVILDAGDWDDEDDAILEGRNADDNIIIDYGIVREEKSELQDFRYMHEADLGTAETSYMAILSVAILILLYGVSFVSSRQPNIVFILPDDLGFYDVGYHGASVFTPTITNLTAEGVQLEQYYVQPECTPTRASLMTGRYPIHLGFQNIGSIKPAQSFGLSLNFTLLPQKLRELGYTTHGIGKWHLGYYNPKYLPTNRGFDTYFGYYGSEIHYFTHTSYDVTPQPPPDWCLDLHNNTKCVERNGTYTVDMYTDEAIRIVEKHDADTPMFMYYAMQNVHTPLEVPAEYEHLYYEVRSIDRRKTLGILTAMDYSIARIVASLKKKGDEFWENTVIIFASDNGGWPIPDGHGSNYPLRGAKFTYFEGGIRVPAFVHSPLIKNPRRIERSLFHVSDWYPTLLSLAGGTSDKEEIDGYDQWKVISEGASETVYTRYELLHNLQAYDGRYTNSAIRLGKWKLITGVWANCTIESYPFYCFWTPPPEFNTGLLLHTSDTLHTSAHPFPEQTNKAHISKSESSYKETLYDPVMLFDIEQDPYERHDLKDLYPNIVDILIGRLDRYKVSMLSSVDEPWEEANWEKAAKEAGCFVPWNFEDE</sequence>
<feature type="domain" description="RWD" evidence="7">
    <location>
        <begin position="66"/>
        <end position="171"/>
    </location>
</feature>
<keyword evidence="4" id="KW-0378">Hydrolase</keyword>
<dbReference type="Gene3D" id="3.30.1120.10">
    <property type="match status" value="1"/>
</dbReference>
<dbReference type="PANTHER" id="PTHR10342:SF273">
    <property type="entry name" value="RE14504P"/>
    <property type="match status" value="1"/>
</dbReference>
<evidence type="ECO:0000256" key="1">
    <source>
        <dbReference type="ARBA" id="ARBA00001913"/>
    </source>
</evidence>
<gene>
    <name evidence="8" type="ORF">LOD99_4348</name>
</gene>
<dbReference type="InterPro" id="IPR024607">
    <property type="entry name" value="Sulfatase_CS"/>
</dbReference>
<dbReference type="InterPro" id="IPR017850">
    <property type="entry name" value="Alkaline_phosphatase_core_sf"/>
</dbReference>
<evidence type="ECO:0000256" key="6">
    <source>
        <dbReference type="ARBA" id="ARBA00023180"/>
    </source>
</evidence>
<dbReference type="InterPro" id="IPR000917">
    <property type="entry name" value="Sulfatase_N"/>
</dbReference>
<dbReference type="Gene3D" id="3.10.110.10">
    <property type="entry name" value="Ubiquitin Conjugating Enzyme"/>
    <property type="match status" value="1"/>
</dbReference>
<dbReference type="InterPro" id="IPR016135">
    <property type="entry name" value="UBQ-conjugating_enzyme/RWD"/>
</dbReference>
<proteinExistence type="inferred from homology"/>
<dbReference type="SUPFAM" id="SSF56399">
    <property type="entry name" value="ADP-ribosylation"/>
    <property type="match status" value="1"/>
</dbReference>
<dbReference type="GO" id="GO:0008484">
    <property type="term" value="F:sulfuric ester hydrolase activity"/>
    <property type="evidence" value="ECO:0007669"/>
    <property type="project" value="InterPro"/>
</dbReference>
<comment type="cofactor">
    <cofactor evidence="1">
        <name>Ca(2+)</name>
        <dbReference type="ChEBI" id="CHEBI:29108"/>
    </cofactor>
</comment>
<keyword evidence="3" id="KW-0479">Metal-binding</keyword>
<dbReference type="Gene3D" id="3.90.228.10">
    <property type="match status" value="1"/>
</dbReference>
<evidence type="ECO:0000256" key="4">
    <source>
        <dbReference type="ARBA" id="ARBA00022801"/>
    </source>
</evidence>
<dbReference type="SUPFAM" id="SSF53649">
    <property type="entry name" value="Alkaline phosphatase-like"/>
    <property type="match status" value="1"/>
</dbReference>
<dbReference type="PROSITE" id="PS00149">
    <property type="entry name" value="SULFATASE_2"/>
    <property type="match status" value="1"/>
</dbReference>
<dbReference type="InterPro" id="IPR012317">
    <property type="entry name" value="Poly(ADP-ribose)pol_cat_dom"/>
</dbReference>
<dbReference type="Proteomes" id="UP001165289">
    <property type="component" value="Unassembled WGS sequence"/>
</dbReference>
<protein>
    <submittedName>
        <fullName evidence="8">Arylsulfatase J</fullName>
    </submittedName>
</protein>
<name>A0AAV7JUD8_9METZ</name>
<reference evidence="8 9" key="1">
    <citation type="journal article" date="2023" name="BMC Biol.">
        <title>The compact genome of the sponge Oopsacas minuta (Hexactinellida) is lacking key metazoan core genes.</title>
        <authorList>
            <person name="Santini S."/>
            <person name="Schenkelaars Q."/>
            <person name="Jourda C."/>
            <person name="Duchesne M."/>
            <person name="Belahbib H."/>
            <person name="Rocher C."/>
            <person name="Selva M."/>
            <person name="Riesgo A."/>
            <person name="Vervoort M."/>
            <person name="Leys S.P."/>
            <person name="Kodjabachian L."/>
            <person name="Le Bivic A."/>
            <person name="Borchiellini C."/>
            <person name="Claverie J.M."/>
            <person name="Renard E."/>
        </authorList>
    </citation>
    <scope>NUCLEOTIDE SEQUENCE [LARGE SCALE GENOMIC DNA]</scope>
    <source>
        <strain evidence="8">SPO-2</strain>
    </source>
</reference>
<evidence type="ECO:0000256" key="3">
    <source>
        <dbReference type="ARBA" id="ARBA00022723"/>
    </source>
</evidence>
<dbReference type="GO" id="GO:0003950">
    <property type="term" value="F:NAD+ poly-ADP-ribosyltransferase activity"/>
    <property type="evidence" value="ECO:0007669"/>
    <property type="project" value="InterPro"/>
</dbReference>
<evidence type="ECO:0000259" key="7">
    <source>
        <dbReference type="PROSITE" id="PS50908"/>
    </source>
</evidence>
<accession>A0AAV7JUD8</accession>
<dbReference type="AlphaFoldDB" id="A0AAV7JUD8"/>
<dbReference type="Pfam" id="PF00884">
    <property type="entry name" value="Sulfatase"/>
    <property type="match status" value="1"/>
</dbReference>
<evidence type="ECO:0000313" key="8">
    <source>
        <dbReference type="EMBL" id="KAI6652563.1"/>
    </source>
</evidence>
<keyword evidence="5" id="KW-0106">Calcium</keyword>
<dbReference type="GO" id="GO:0046872">
    <property type="term" value="F:metal ion binding"/>
    <property type="evidence" value="ECO:0007669"/>
    <property type="project" value="UniProtKB-KW"/>
</dbReference>
<keyword evidence="6" id="KW-0325">Glycoprotein</keyword>
<dbReference type="InterPro" id="IPR047115">
    <property type="entry name" value="ARSB"/>
</dbReference>